<dbReference type="EMBL" id="CP120733">
    <property type="protein sequence ID" value="WFD12215.1"/>
    <property type="molecule type" value="Genomic_DNA"/>
</dbReference>
<proteinExistence type="predicted"/>
<keyword evidence="1" id="KW-0167">Capsid protein</keyword>
<sequence length="396" mass="43423">MAKFDAKTFNERAFGKYVDIVPKLKKNELIKSRALQPNSQIKQAFSGQTGVVYATIPMYGRIDGDALNYDGNTDITATSTVTYERGVIVIGRAKAWVETDFAEDLTGGANFMSNVAKQVSEYWDEVDQDTLLAILKGIFSMTGTANLKFVNGHTYDISVESTAAKQVVSAATLNTAIQKASGDKKSKFTISIMHSVIATNLENLKLLAYMTYTDADGIERQLELATWNGRAVIIDDGMPTEDVDATYALTTDTELNSSKTYYTTDGSTYTAVTSPDVADIATYYEMTDEAHTKYTTYVLGNGAFDYEDIGAEVPYAMVRDEKTNGGQTYLYSRQRKVFAPYGISFTKSSMATNSPTNAELENGANWTLVNDGNSVAANRKYIDHKAVPIARIISRG</sequence>
<keyword evidence="2" id="KW-1185">Reference proteome</keyword>
<organism evidence="1 2">
    <name type="scientific">Tepidibacter hydrothermalis</name>
    <dbReference type="NCBI Taxonomy" id="3036126"/>
    <lineage>
        <taxon>Bacteria</taxon>
        <taxon>Bacillati</taxon>
        <taxon>Bacillota</taxon>
        <taxon>Clostridia</taxon>
        <taxon>Peptostreptococcales</taxon>
        <taxon>Peptostreptococcaceae</taxon>
        <taxon>Tepidibacter</taxon>
    </lineage>
</organism>
<protein>
    <submittedName>
        <fullName evidence="1">Phage coat protein</fullName>
    </submittedName>
</protein>
<name>A0ABY8EGY3_9FIRM</name>
<keyword evidence="1" id="KW-0946">Virion</keyword>
<accession>A0ABY8EGY3</accession>
<dbReference type="Proteomes" id="UP001222800">
    <property type="component" value="Chromosome"/>
</dbReference>
<gene>
    <name evidence="1" type="ORF">P4S50_09055</name>
</gene>
<reference evidence="1 2" key="1">
    <citation type="submission" date="2023-03" db="EMBL/GenBank/DDBJ databases">
        <title>Complete genome sequence of Tepidibacter sp. SWIR-1, isolated from a deep-sea hydrothermal vent.</title>
        <authorList>
            <person name="Li X."/>
        </authorList>
    </citation>
    <scope>NUCLEOTIDE SEQUENCE [LARGE SCALE GENOMIC DNA]</scope>
    <source>
        <strain evidence="1 2">SWIR-1</strain>
    </source>
</reference>
<evidence type="ECO:0000313" key="2">
    <source>
        <dbReference type="Proteomes" id="UP001222800"/>
    </source>
</evidence>
<evidence type="ECO:0000313" key="1">
    <source>
        <dbReference type="EMBL" id="WFD12215.1"/>
    </source>
</evidence>